<dbReference type="PANTHER" id="PTHR43792">
    <property type="entry name" value="GNAT FAMILY, PUTATIVE (AFU_ORTHOLOGUE AFUA_3G00765)-RELATED-RELATED"/>
    <property type="match status" value="1"/>
</dbReference>
<gene>
    <name evidence="2" type="ORF">M977_03963</name>
</gene>
<dbReference type="RefSeq" id="WP_083962966.1">
    <property type="nucleotide sequence ID" value="NZ_LXEP01000036.1"/>
</dbReference>
<dbReference type="SUPFAM" id="SSF55729">
    <property type="entry name" value="Acyl-CoA N-acyltransferases (Nat)"/>
    <property type="match status" value="1"/>
</dbReference>
<evidence type="ECO:0000259" key="1">
    <source>
        <dbReference type="PROSITE" id="PS51186"/>
    </source>
</evidence>
<dbReference type="AlphaFoldDB" id="A0A1B7HQ30"/>
<name>A0A1B7HQ30_9ENTR</name>
<proteinExistence type="predicted"/>
<dbReference type="Gene3D" id="3.40.630.30">
    <property type="match status" value="1"/>
</dbReference>
<evidence type="ECO:0000313" key="3">
    <source>
        <dbReference type="Proteomes" id="UP000078504"/>
    </source>
</evidence>
<dbReference type="PROSITE" id="PS51186">
    <property type="entry name" value="GNAT"/>
    <property type="match status" value="1"/>
</dbReference>
<organism evidence="2 3">
    <name type="scientific">Buttiauxella gaviniae ATCC 51604</name>
    <dbReference type="NCBI Taxonomy" id="1354253"/>
    <lineage>
        <taxon>Bacteria</taxon>
        <taxon>Pseudomonadati</taxon>
        <taxon>Pseudomonadota</taxon>
        <taxon>Gammaproteobacteria</taxon>
        <taxon>Enterobacterales</taxon>
        <taxon>Enterobacteriaceae</taxon>
        <taxon>Buttiauxella</taxon>
    </lineage>
</organism>
<dbReference type="GO" id="GO:0016747">
    <property type="term" value="F:acyltransferase activity, transferring groups other than amino-acyl groups"/>
    <property type="evidence" value="ECO:0007669"/>
    <property type="project" value="InterPro"/>
</dbReference>
<dbReference type="EMBL" id="LXEP01000036">
    <property type="protein sequence ID" value="OAT17688.1"/>
    <property type="molecule type" value="Genomic_DNA"/>
</dbReference>
<dbReference type="Proteomes" id="UP000078504">
    <property type="component" value="Unassembled WGS sequence"/>
</dbReference>
<dbReference type="PANTHER" id="PTHR43792:SF16">
    <property type="entry name" value="N-ACETYLTRANSFERASE DOMAIN-CONTAINING PROTEIN"/>
    <property type="match status" value="1"/>
</dbReference>
<dbReference type="PATRIC" id="fig|1354253.4.peg.4054"/>
<dbReference type="InterPro" id="IPR016181">
    <property type="entry name" value="Acyl_CoA_acyltransferase"/>
</dbReference>
<feature type="domain" description="N-acetyltransferase" evidence="1">
    <location>
        <begin position="30"/>
        <end position="194"/>
    </location>
</feature>
<reference evidence="2 3" key="1">
    <citation type="submission" date="2016-04" db="EMBL/GenBank/DDBJ databases">
        <title>ATOL: Assembling a taxonomically balanced genome-scale reconstruction of the evolutionary history of the Enterobacteriaceae.</title>
        <authorList>
            <person name="Plunkett G.III."/>
            <person name="Neeno-Eckwall E.C."/>
            <person name="Glasner J.D."/>
            <person name="Perna N.T."/>
        </authorList>
    </citation>
    <scope>NUCLEOTIDE SEQUENCE [LARGE SCALE GENOMIC DNA]</scope>
    <source>
        <strain evidence="2 3">ATCC 51604</strain>
    </source>
</reference>
<keyword evidence="2" id="KW-0808">Transferase</keyword>
<evidence type="ECO:0000313" key="2">
    <source>
        <dbReference type="EMBL" id="OAT17688.1"/>
    </source>
</evidence>
<accession>A0A1B7HQ30</accession>
<comment type="caution">
    <text evidence="2">The sequence shown here is derived from an EMBL/GenBank/DDBJ whole genome shotgun (WGS) entry which is preliminary data.</text>
</comment>
<sequence length="194" mass="22158">MGLLFRLESPVFLDKNVKDKLMTIIETERLILRPQTIADFDVWLPMYADPEIFHVTNSPGFTPEEGWNRILRNIGHWSTFGFGIFSIFQKSDGVFLGETGLANFHRNVDEAFDKCAEASWVITRAAQGCGIAKEAADAAHHWYVDSFSPSKTVCLIVKHHPASIRVAQHIGYRIYDECLYKGAQCFKLERLYEK</sequence>
<dbReference type="Pfam" id="PF13302">
    <property type="entry name" value="Acetyltransf_3"/>
    <property type="match status" value="1"/>
</dbReference>
<dbReference type="InterPro" id="IPR000182">
    <property type="entry name" value="GNAT_dom"/>
</dbReference>
<protein>
    <submittedName>
        <fullName evidence="2">GNAT family acetyltransferase</fullName>
    </submittedName>
</protein>
<dbReference type="InterPro" id="IPR051531">
    <property type="entry name" value="N-acetyltransferase"/>
</dbReference>